<dbReference type="PANTHER" id="PTHR48207">
    <property type="entry name" value="SUCCINATE--HYDROXYMETHYLGLUTARATE COA-TRANSFERASE"/>
    <property type="match status" value="1"/>
</dbReference>
<dbReference type="AlphaFoldDB" id="A0A923RQC3"/>
<organism evidence="2 3">
    <name type="scientific">Mediterraneibacter hominis</name>
    <dbReference type="NCBI Taxonomy" id="2763054"/>
    <lineage>
        <taxon>Bacteria</taxon>
        <taxon>Bacillati</taxon>
        <taxon>Bacillota</taxon>
        <taxon>Clostridia</taxon>
        <taxon>Lachnospirales</taxon>
        <taxon>Lachnospiraceae</taxon>
        <taxon>Mediterraneibacter</taxon>
    </lineage>
</organism>
<dbReference type="Gene3D" id="3.30.1540.10">
    <property type="entry name" value="formyl-coa transferase, domain 3"/>
    <property type="match status" value="1"/>
</dbReference>
<dbReference type="Proteomes" id="UP000652477">
    <property type="component" value="Unassembled WGS sequence"/>
</dbReference>
<keyword evidence="3" id="KW-1185">Reference proteome</keyword>
<dbReference type="InterPro" id="IPR044855">
    <property type="entry name" value="CoA-Trfase_III_dom3_sf"/>
</dbReference>
<dbReference type="SUPFAM" id="SSF89796">
    <property type="entry name" value="CoA-transferase family III (CaiB/BaiF)"/>
    <property type="match status" value="1"/>
</dbReference>
<dbReference type="InterPro" id="IPR050483">
    <property type="entry name" value="CoA-transferase_III_domain"/>
</dbReference>
<dbReference type="EMBL" id="JACOPF010000002">
    <property type="protein sequence ID" value="MBC5689429.1"/>
    <property type="molecule type" value="Genomic_DNA"/>
</dbReference>
<dbReference type="PANTHER" id="PTHR48207:SF4">
    <property type="entry name" value="BLL6097 PROTEIN"/>
    <property type="match status" value="1"/>
</dbReference>
<name>A0A923RQC3_9FIRM</name>
<comment type="caution">
    <text evidence="2">The sequence shown here is derived from an EMBL/GenBank/DDBJ whole genome shotgun (WGS) entry which is preliminary data.</text>
</comment>
<evidence type="ECO:0000313" key="3">
    <source>
        <dbReference type="Proteomes" id="UP000652477"/>
    </source>
</evidence>
<protein>
    <submittedName>
        <fullName evidence="2">CoA transferase</fullName>
    </submittedName>
</protein>
<sequence length="377" mass="42021">MKPLEGIKILDFSQYLAGPSSTLRLADLGAEVVKIERPGKGDGCRDLYVPDCTIEGESPLFCAVNRNKDSIALDLKAEENTEILKKLLWEADAAVFSFRPGVAEKLGLSYKQVKQVNPRLIYGEVSGYGQTGPWSTKPGQDLLAQCISGLPYLNGNKEDAPTPLGLSLADMFAGQHLVQGILAALIRREQTGQGAYIQVNLLESILDIQFEVLTTYLNDGHELPVRSAVNNANAYISAPYGIYETKEGYLALAMSSIVVLGELLGCEALTKYTDESEWATKRDEIKGILKEHLMHETADYWLSILETADIWCAKVLNWKELFETEGFKQLGMLQEIYRDGKEIFKTTSCPIKFDGERYYSEKPVPSIGQDNEKYIRR</sequence>
<proteinExistence type="predicted"/>
<evidence type="ECO:0000313" key="2">
    <source>
        <dbReference type="EMBL" id="MBC5689429.1"/>
    </source>
</evidence>
<gene>
    <name evidence="2" type="ORF">H8S37_10920</name>
</gene>
<keyword evidence="1 2" id="KW-0808">Transferase</keyword>
<dbReference type="Pfam" id="PF02515">
    <property type="entry name" value="CoA_transf_3"/>
    <property type="match status" value="1"/>
</dbReference>
<dbReference type="InterPro" id="IPR023606">
    <property type="entry name" value="CoA-Trfase_III_dom_1_sf"/>
</dbReference>
<reference evidence="2" key="1">
    <citation type="submission" date="2020-08" db="EMBL/GenBank/DDBJ databases">
        <title>Genome public.</title>
        <authorList>
            <person name="Liu C."/>
            <person name="Sun Q."/>
        </authorList>
    </citation>
    <scope>NUCLEOTIDE SEQUENCE</scope>
    <source>
        <strain evidence="2">NSJ-55</strain>
    </source>
</reference>
<dbReference type="RefSeq" id="WP_186876098.1">
    <property type="nucleotide sequence ID" value="NZ_JACOPF010000002.1"/>
</dbReference>
<accession>A0A923RQC3</accession>
<dbReference type="InterPro" id="IPR003673">
    <property type="entry name" value="CoA-Trfase_fam_III"/>
</dbReference>
<dbReference type="Gene3D" id="3.40.50.10540">
    <property type="entry name" value="Crotonobetainyl-coa:carnitine coa-transferase, domain 1"/>
    <property type="match status" value="1"/>
</dbReference>
<dbReference type="GO" id="GO:0008410">
    <property type="term" value="F:CoA-transferase activity"/>
    <property type="evidence" value="ECO:0007669"/>
    <property type="project" value="TreeGrafter"/>
</dbReference>
<evidence type="ECO:0000256" key="1">
    <source>
        <dbReference type="ARBA" id="ARBA00022679"/>
    </source>
</evidence>